<evidence type="ECO:0000313" key="2">
    <source>
        <dbReference type="EMBL" id="KAK2628736.1"/>
    </source>
</evidence>
<dbReference type="AlphaFoldDB" id="A0AAD9T3V6"/>
<reference evidence="2" key="1">
    <citation type="submission" date="2023-06" db="EMBL/GenBank/DDBJ databases">
        <title>Draft genome of Marssonina rosae.</title>
        <authorList>
            <person name="Cheng Q."/>
        </authorList>
    </citation>
    <scope>NUCLEOTIDE SEQUENCE</scope>
    <source>
        <strain evidence="2">R4</strain>
    </source>
</reference>
<dbReference type="PANTHER" id="PTHR35910">
    <property type="entry name" value="2EXR DOMAIN-CONTAINING PROTEIN"/>
    <property type="match status" value="1"/>
</dbReference>
<keyword evidence="3" id="KW-1185">Reference proteome</keyword>
<dbReference type="PANTHER" id="PTHR35910:SF6">
    <property type="entry name" value="2EXR DOMAIN-CONTAINING PROTEIN"/>
    <property type="match status" value="1"/>
</dbReference>
<protein>
    <recommendedName>
        <fullName evidence="1">2EXR domain-containing protein</fullName>
    </recommendedName>
</protein>
<gene>
    <name evidence="2" type="ORF">QTJ16_001839</name>
</gene>
<proteinExistence type="predicted"/>
<sequence length="191" mass="22657">MFQKLPLELRLMIWRFAIPRYRKIWLHARRQRGKTSYFNLPVLPLAHTCRESRLDIHRYLGMDPNIEDSFPICITELDVVRLHFKLAFRHDRSQDALYHLIVTRRPGLVSLVQEMEIVVDRFSNLDVAMLYISRDDIFPRFERLKKLTLLVPKAAEWIERCSTHFLRGSSVASPKKTWTNEIELVILEAAN</sequence>
<evidence type="ECO:0000259" key="1">
    <source>
        <dbReference type="Pfam" id="PF20150"/>
    </source>
</evidence>
<evidence type="ECO:0000313" key="3">
    <source>
        <dbReference type="Proteomes" id="UP001285354"/>
    </source>
</evidence>
<dbReference type="Proteomes" id="UP001285354">
    <property type="component" value="Unassembled WGS sequence"/>
</dbReference>
<comment type="caution">
    <text evidence="2">The sequence shown here is derived from an EMBL/GenBank/DDBJ whole genome shotgun (WGS) entry which is preliminary data.</text>
</comment>
<dbReference type="EMBL" id="JAUBYV010000002">
    <property type="protein sequence ID" value="KAK2628736.1"/>
    <property type="molecule type" value="Genomic_DNA"/>
</dbReference>
<name>A0AAD9T3V6_9HELO</name>
<accession>A0AAD9T3V6</accession>
<organism evidence="2 3">
    <name type="scientific">Diplocarpon rosae</name>
    <dbReference type="NCBI Taxonomy" id="946125"/>
    <lineage>
        <taxon>Eukaryota</taxon>
        <taxon>Fungi</taxon>
        <taxon>Dikarya</taxon>
        <taxon>Ascomycota</taxon>
        <taxon>Pezizomycotina</taxon>
        <taxon>Leotiomycetes</taxon>
        <taxon>Helotiales</taxon>
        <taxon>Drepanopezizaceae</taxon>
        <taxon>Diplocarpon</taxon>
    </lineage>
</organism>
<dbReference type="InterPro" id="IPR045518">
    <property type="entry name" value="2EXR"/>
</dbReference>
<dbReference type="Pfam" id="PF20150">
    <property type="entry name" value="2EXR"/>
    <property type="match status" value="1"/>
</dbReference>
<feature type="domain" description="2EXR" evidence="1">
    <location>
        <begin position="2"/>
        <end position="54"/>
    </location>
</feature>